<reference evidence="5" key="1">
    <citation type="submission" date="2025-08" db="UniProtKB">
        <authorList>
            <consortium name="RefSeq"/>
        </authorList>
    </citation>
    <scope>IDENTIFICATION</scope>
</reference>
<feature type="compositionally biased region" description="Basic and acidic residues" evidence="1">
    <location>
        <begin position="169"/>
        <end position="178"/>
    </location>
</feature>
<feature type="transmembrane region" description="Helical" evidence="2">
    <location>
        <begin position="51"/>
        <end position="75"/>
    </location>
</feature>
<feature type="chain" id="PRO_5046023769" evidence="3">
    <location>
        <begin position="23"/>
        <end position="178"/>
    </location>
</feature>
<keyword evidence="2" id="KW-0812">Transmembrane</keyword>
<keyword evidence="2" id="KW-1133">Transmembrane helix</keyword>
<dbReference type="Proteomes" id="UP000694888">
    <property type="component" value="Unplaced"/>
</dbReference>
<evidence type="ECO:0000313" key="4">
    <source>
        <dbReference type="Proteomes" id="UP000694888"/>
    </source>
</evidence>
<sequence length="178" mass="19187">MAGSFLLLVLLCVFYFLTGCEAEYCGNYDSLKYCTYGCCNEYFHDCCDPPVGMIIGIIGAVGFCIFVIALIVCLCRRRRLQGQVIYGQQPGAAVVVAQSNNTTMNTTGMQPGVAYPQYPAAYPGYPQYPAQPAACPYPAHQPQPAFAQGPPAYQDVPGQNAAPQYAQGKENHGYDGAL</sequence>
<dbReference type="GeneID" id="101862062"/>
<feature type="region of interest" description="Disordered" evidence="1">
    <location>
        <begin position="146"/>
        <end position="178"/>
    </location>
</feature>
<feature type="signal peptide" evidence="3">
    <location>
        <begin position="1"/>
        <end position="22"/>
    </location>
</feature>
<evidence type="ECO:0000313" key="5">
    <source>
        <dbReference type="RefSeq" id="XP_005106908.2"/>
    </source>
</evidence>
<proteinExistence type="predicted"/>
<organism evidence="4 5">
    <name type="scientific">Aplysia californica</name>
    <name type="common">California sea hare</name>
    <dbReference type="NCBI Taxonomy" id="6500"/>
    <lineage>
        <taxon>Eukaryota</taxon>
        <taxon>Metazoa</taxon>
        <taxon>Spiralia</taxon>
        <taxon>Lophotrochozoa</taxon>
        <taxon>Mollusca</taxon>
        <taxon>Gastropoda</taxon>
        <taxon>Heterobranchia</taxon>
        <taxon>Euthyneura</taxon>
        <taxon>Tectipleura</taxon>
        <taxon>Aplysiida</taxon>
        <taxon>Aplysioidea</taxon>
        <taxon>Aplysiidae</taxon>
        <taxon>Aplysia</taxon>
    </lineage>
</organism>
<dbReference type="RefSeq" id="XP_005106908.2">
    <property type="nucleotide sequence ID" value="XM_005106851.3"/>
</dbReference>
<keyword evidence="4" id="KW-1185">Reference proteome</keyword>
<keyword evidence="3" id="KW-0732">Signal</keyword>
<evidence type="ECO:0000256" key="2">
    <source>
        <dbReference type="SAM" id="Phobius"/>
    </source>
</evidence>
<name>A0ABM0K217_APLCA</name>
<evidence type="ECO:0000256" key="3">
    <source>
        <dbReference type="SAM" id="SignalP"/>
    </source>
</evidence>
<accession>A0ABM0K217</accession>
<keyword evidence="2" id="KW-0472">Membrane</keyword>
<evidence type="ECO:0000256" key="1">
    <source>
        <dbReference type="SAM" id="MobiDB-lite"/>
    </source>
</evidence>
<protein>
    <submittedName>
        <fullName evidence="5">Protein shisa-5</fullName>
    </submittedName>
</protein>
<gene>
    <name evidence="5" type="primary">LOC101862062</name>
</gene>